<name>A0A7Y4IGZ2_MYXXA</name>
<evidence type="ECO:0000313" key="2">
    <source>
        <dbReference type="Proteomes" id="UP000533080"/>
    </source>
</evidence>
<comment type="caution">
    <text evidence="1">The sequence shown here is derived from an EMBL/GenBank/DDBJ whole genome shotgun (WGS) entry which is preliminary data.</text>
</comment>
<protein>
    <submittedName>
        <fullName evidence="1">Uncharacterized protein</fullName>
    </submittedName>
</protein>
<gene>
    <name evidence="1" type="ORF">HNV28_11070</name>
</gene>
<organism evidence="1 2">
    <name type="scientific">Myxococcus xanthus</name>
    <dbReference type="NCBI Taxonomy" id="34"/>
    <lineage>
        <taxon>Bacteria</taxon>
        <taxon>Pseudomonadati</taxon>
        <taxon>Myxococcota</taxon>
        <taxon>Myxococcia</taxon>
        <taxon>Myxococcales</taxon>
        <taxon>Cystobacterineae</taxon>
        <taxon>Myxococcaceae</taxon>
        <taxon>Myxococcus</taxon>
    </lineage>
</organism>
<reference evidence="1 2" key="1">
    <citation type="submission" date="2020-05" db="EMBL/GenBank/DDBJ databases">
        <authorList>
            <person name="Whitworth D."/>
        </authorList>
    </citation>
    <scope>NUCLEOTIDE SEQUENCE [LARGE SCALE GENOMIC DNA]</scope>
    <source>
        <strain evidence="1 2">AM005</strain>
    </source>
</reference>
<proteinExistence type="predicted"/>
<dbReference type="Proteomes" id="UP000533080">
    <property type="component" value="Unassembled WGS sequence"/>
</dbReference>
<accession>A0A7Y4IGZ2</accession>
<evidence type="ECO:0000313" key="1">
    <source>
        <dbReference type="EMBL" id="NOJ78876.1"/>
    </source>
</evidence>
<dbReference type="RefSeq" id="WP_171441224.1">
    <property type="nucleotide sequence ID" value="NZ_JABFNS010000021.1"/>
</dbReference>
<dbReference type="EMBL" id="JABFNT010000028">
    <property type="protein sequence ID" value="NOJ78876.1"/>
    <property type="molecule type" value="Genomic_DNA"/>
</dbReference>
<sequence>MDDRFPPEFPDVGANAVGVIARIRDEGVAFGVYQKFFGHRGLVLLPGVSATWSGLPPSL</sequence>
<dbReference type="AlphaFoldDB" id="A0A7Y4IGZ2"/>